<gene>
    <name evidence="1" type="ORF">BMW22_15745</name>
</gene>
<evidence type="ECO:0000313" key="2">
    <source>
        <dbReference type="Proteomes" id="UP000183050"/>
    </source>
</evidence>
<dbReference type="Proteomes" id="UP000183050">
    <property type="component" value="Chromosome"/>
</dbReference>
<sequence>MIVTPEQIEELFISAAETEARLPAAGERPAALRAQTFPYFHSQIDVNGWGAERFQEERADFLSLKTTRLRRAEIARWELCNDLIKLVTSVRRRRCLWAWAMAEAGTLRAPKIMEGETILKRASFSRWCRDVENVHRNWGAECKNRAVEEIASTFARNTLSDKQKSGICTLREEPETGDKTSNIEERRDFIWMTPDAFTAREDPEAQDFSWAAKRNEIRRQREEHARKRQAA</sequence>
<dbReference type="AlphaFoldDB" id="A0A1L3ZB78"/>
<organism evidence="1 2">
    <name type="scientific">Rhizobium leguminosarum</name>
    <dbReference type="NCBI Taxonomy" id="384"/>
    <lineage>
        <taxon>Bacteria</taxon>
        <taxon>Pseudomonadati</taxon>
        <taxon>Pseudomonadota</taxon>
        <taxon>Alphaproteobacteria</taxon>
        <taxon>Hyphomicrobiales</taxon>
        <taxon>Rhizobiaceae</taxon>
        <taxon>Rhizobium/Agrobacterium group</taxon>
        <taxon>Rhizobium</taxon>
    </lineage>
</organism>
<accession>A0A1L3ZB78</accession>
<proteinExistence type="predicted"/>
<protein>
    <submittedName>
        <fullName evidence="1">Uncharacterized protein</fullName>
    </submittedName>
</protein>
<reference evidence="1 2" key="1">
    <citation type="submission" date="2016-11" db="EMBL/GenBank/DDBJ databases">
        <title>Rhizobium leguminosarum bv. viciae strain Vaf12 isolated from Vavilovia formosa root nodules from Russia, Dagestan.</title>
        <authorList>
            <person name="Kimeklis A."/>
        </authorList>
    </citation>
    <scope>NUCLEOTIDE SEQUENCE [LARGE SCALE GENOMIC DNA]</scope>
    <source>
        <strain evidence="1 2">Vaf-108</strain>
    </source>
</reference>
<name>A0A1L3ZB78_RHILE</name>
<dbReference type="EMBL" id="CP018228">
    <property type="protein sequence ID" value="API52878.1"/>
    <property type="molecule type" value="Genomic_DNA"/>
</dbReference>
<evidence type="ECO:0000313" key="1">
    <source>
        <dbReference type="EMBL" id="API52878.1"/>
    </source>
</evidence>